<dbReference type="PROSITE" id="PS50835">
    <property type="entry name" value="IG_LIKE"/>
    <property type="match status" value="1"/>
</dbReference>
<evidence type="ECO:0000259" key="3">
    <source>
        <dbReference type="PROSITE" id="PS50835"/>
    </source>
</evidence>
<dbReference type="Gene3D" id="2.60.40.10">
    <property type="entry name" value="Immunoglobulins"/>
    <property type="match status" value="1"/>
</dbReference>
<dbReference type="InterPro" id="IPR007110">
    <property type="entry name" value="Ig-like_dom"/>
</dbReference>
<dbReference type="AlphaFoldDB" id="A0A665UYN2"/>
<dbReference type="Ensembl" id="ENSENLT00000025581.1">
    <property type="protein sequence ID" value="ENSENLP00000024783.1"/>
    <property type="gene ID" value="ENSENLG00000011204.1"/>
</dbReference>
<dbReference type="GO" id="GO:0005886">
    <property type="term" value="C:plasma membrane"/>
    <property type="evidence" value="ECO:0007669"/>
    <property type="project" value="InterPro"/>
</dbReference>
<dbReference type="Proteomes" id="UP000472264">
    <property type="component" value="Chromosome 13"/>
</dbReference>
<dbReference type="InterPro" id="IPR013783">
    <property type="entry name" value="Ig-like_fold"/>
</dbReference>
<dbReference type="FunCoup" id="A0A665UYN2">
    <property type="interactions" value="89"/>
</dbReference>
<feature type="chain" id="PRO_5025328353" evidence="2">
    <location>
        <begin position="23"/>
        <end position="254"/>
    </location>
</feature>
<keyword evidence="1" id="KW-0472">Membrane</keyword>
<dbReference type="InterPro" id="IPR003599">
    <property type="entry name" value="Ig_sub"/>
</dbReference>
<dbReference type="OMA" id="LCAEECQ"/>
<evidence type="ECO:0000256" key="2">
    <source>
        <dbReference type="SAM" id="SignalP"/>
    </source>
</evidence>
<feature type="transmembrane region" description="Helical" evidence="1">
    <location>
        <begin position="143"/>
        <end position="165"/>
    </location>
</feature>
<reference evidence="4" key="2">
    <citation type="submission" date="2025-08" db="UniProtKB">
        <authorList>
            <consortium name="Ensembl"/>
        </authorList>
    </citation>
    <scope>IDENTIFICATION</scope>
</reference>
<feature type="domain" description="Ig-like" evidence="3">
    <location>
        <begin position="17"/>
        <end position="113"/>
    </location>
</feature>
<gene>
    <name evidence="4" type="primary">si:dkey-52l18.4</name>
</gene>
<dbReference type="SMART" id="SM00409">
    <property type="entry name" value="IG"/>
    <property type="match status" value="1"/>
</dbReference>
<sequence>MHNNYLLGAISCLFILPAGLCAEECQRGILAKRNTFHVEEGKSLSLSCEVQECGDTWTWSWICKTSTDKDYRDVTASPRHQLTSEKLSGNITRLVLNFLRVNSTDEGYYGCKVVWHQDGIDLGHQVYVNITAAAASQRALLHRVWICTSVLLCLSIIIALACCLSSKVKHQSPIMVFDGNQAHLPPEPPPRCPVPEEWSSSSHKVSCKPQQTEVLYADISKDALWQRQEIRQPAPSTVYSMVQYSKLQSQHNGN</sequence>
<accession>A0A665UYN2</accession>
<dbReference type="PANTHER" id="PTHR37996:SF1">
    <property type="entry name" value="B- AND T-LYMPHOCYTE ATTENUATOR"/>
    <property type="match status" value="1"/>
</dbReference>
<organism evidence="4 5">
    <name type="scientific">Echeneis naucrates</name>
    <name type="common">Live sharksucker</name>
    <dbReference type="NCBI Taxonomy" id="173247"/>
    <lineage>
        <taxon>Eukaryota</taxon>
        <taxon>Metazoa</taxon>
        <taxon>Chordata</taxon>
        <taxon>Craniata</taxon>
        <taxon>Vertebrata</taxon>
        <taxon>Euteleostomi</taxon>
        <taxon>Actinopterygii</taxon>
        <taxon>Neopterygii</taxon>
        <taxon>Teleostei</taxon>
        <taxon>Neoteleostei</taxon>
        <taxon>Acanthomorphata</taxon>
        <taxon>Carangaria</taxon>
        <taxon>Carangiformes</taxon>
        <taxon>Echeneidae</taxon>
        <taxon>Echeneis</taxon>
    </lineage>
</organism>
<keyword evidence="1" id="KW-1133">Transmembrane helix</keyword>
<evidence type="ECO:0000313" key="4">
    <source>
        <dbReference type="Ensembl" id="ENSENLP00000024783.1"/>
    </source>
</evidence>
<dbReference type="OrthoDB" id="8950231at2759"/>
<name>A0A665UYN2_ECHNA</name>
<evidence type="ECO:0000256" key="1">
    <source>
        <dbReference type="SAM" id="Phobius"/>
    </source>
</evidence>
<dbReference type="GO" id="GO:0002768">
    <property type="term" value="P:immune response-regulating cell surface receptor signaling pathway"/>
    <property type="evidence" value="ECO:0007669"/>
    <property type="project" value="InterPro"/>
</dbReference>
<dbReference type="InterPro" id="IPR036179">
    <property type="entry name" value="Ig-like_dom_sf"/>
</dbReference>
<dbReference type="GO" id="GO:0038023">
    <property type="term" value="F:signaling receptor activity"/>
    <property type="evidence" value="ECO:0007669"/>
    <property type="project" value="InterPro"/>
</dbReference>
<dbReference type="SUPFAM" id="SSF48726">
    <property type="entry name" value="Immunoglobulin"/>
    <property type="match status" value="1"/>
</dbReference>
<keyword evidence="1" id="KW-0812">Transmembrane</keyword>
<protein>
    <submittedName>
        <fullName evidence="4">Uncharacterized LOC115053358</fullName>
    </submittedName>
</protein>
<reference evidence="4" key="1">
    <citation type="submission" date="2021-04" db="EMBL/GenBank/DDBJ databases">
        <authorList>
            <consortium name="Wellcome Sanger Institute Data Sharing"/>
        </authorList>
    </citation>
    <scope>NUCLEOTIDE SEQUENCE [LARGE SCALE GENOMIC DNA]</scope>
</reference>
<dbReference type="InterPro" id="IPR039257">
    <property type="entry name" value="BTLA"/>
</dbReference>
<reference evidence="4" key="3">
    <citation type="submission" date="2025-09" db="UniProtKB">
        <authorList>
            <consortium name="Ensembl"/>
        </authorList>
    </citation>
    <scope>IDENTIFICATION</scope>
</reference>
<keyword evidence="2" id="KW-0732">Signal</keyword>
<evidence type="ECO:0000313" key="5">
    <source>
        <dbReference type="Proteomes" id="UP000472264"/>
    </source>
</evidence>
<dbReference type="PANTHER" id="PTHR37996">
    <property type="entry name" value="B- AND T-LYMPHOCYTE ATTENUATOR"/>
    <property type="match status" value="1"/>
</dbReference>
<keyword evidence="5" id="KW-1185">Reference proteome</keyword>
<feature type="signal peptide" evidence="2">
    <location>
        <begin position="1"/>
        <end position="22"/>
    </location>
</feature>
<dbReference type="InParanoid" id="A0A665UYN2"/>
<proteinExistence type="predicted"/>